<dbReference type="AlphaFoldDB" id="A0A9D1NI51"/>
<keyword evidence="6 10" id="KW-0819">tRNA processing</keyword>
<dbReference type="GO" id="GO:0005829">
    <property type="term" value="C:cytosol"/>
    <property type="evidence" value="ECO:0007669"/>
    <property type="project" value="TreeGrafter"/>
</dbReference>
<comment type="catalytic activity">
    <reaction evidence="10">
        <text>uridine(54) in tRNA + (6R)-5,10-methylene-5,6,7,8-tetrahydrofolate + NADPH + H(+) = 5-methyluridine(54) in tRNA + (6S)-5,6,7,8-tetrahydrofolate + NADP(+)</text>
        <dbReference type="Rhea" id="RHEA:62372"/>
        <dbReference type="Rhea" id="RHEA-COMP:10167"/>
        <dbReference type="Rhea" id="RHEA-COMP:10193"/>
        <dbReference type="ChEBI" id="CHEBI:15378"/>
        <dbReference type="ChEBI" id="CHEBI:15636"/>
        <dbReference type="ChEBI" id="CHEBI:57453"/>
        <dbReference type="ChEBI" id="CHEBI:57783"/>
        <dbReference type="ChEBI" id="CHEBI:58349"/>
        <dbReference type="ChEBI" id="CHEBI:65315"/>
        <dbReference type="ChEBI" id="CHEBI:74447"/>
        <dbReference type="EC" id="2.1.1.74"/>
    </reaction>
</comment>
<evidence type="ECO:0000259" key="11">
    <source>
        <dbReference type="Pfam" id="PF01134"/>
    </source>
</evidence>
<proteinExistence type="inferred from homology"/>
<dbReference type="GO" id="GO:0002098">
    <property type="term" value="P:tRNA wobble uridine modification"/>
    <property type="evidence" value="ECO:0007669"/>
    <property type="project" value="TreeGrafter"/>
</dbReference>
<dbReference type="PANTHER" id="PTHR11806:SF2">
    <property type="entry name" value="METHYLENETETRAHYDROFOLATE--TRNA-(URACIL-5-)-METHYLTRANSFERASE TRMFO"/>
    <property type="match status" value="1"/>
</dbReference>
<comment type="caution">
    <text evidence="12">The sequence shown here is derived from an EMBL/GenBank/DDBJ whole genome shotgun (WGS) entry which is preliminary data.</text>
</comment>
<comment type="similarity">
    <text evidence="10">Belongs to the MnmG family. TrmFO subfamily.</text>
</comment>
<dbReference type="EC" id="2.1.1.74" evidence="10"/>
<accession>A0A9D1NI51</accession>
<dbReference type="NCBIfam" id="TIGR00137">
    <property type="entry name" value="gid_trmFO"/>
    <property type="match status" value="1"/>
</dbReference>
<comment type="subcellular location">
    <subcellularLocation>
        <location evidence="10">Cytoplasm</location>
    </subcellularLocation>
</comment>
<name>A0A9D1NI51_9FIRM</name>
<evidence type="ECO:0000256" key="2">
    <source>
        <dbReference type="ARBA" id="ARBA00022490"/>
    </source>
</evidence>
<dbReference type="NCBIfam" id="NF003739">
    <property type="entry name" value="PRK05335.1"/>
    <property type="match status" value="1"/>
</dbReference>
<dbReference type="PANTHER" id="PTHR11806">
    <property type="entry name" value="GLUCOSE INHIBITED DIVISION PROTEIN A"/>
    <property type="match status" value="1"/>
</dbReference>
<sequence>MKKQAGKRVRVKVIGAGLAGCEAAWQLANRGVQVRLYEMKPHKFSSAHHSADFAELVCSNSLRSDQIFNAVGLLKEEMRRLGSLIMACADETRVPAGGALAVDREGFSRLVTERIRTHKNIEVISEEVTHIDEEAYTIVASGPLTSDALSDEIARLTGGEYLHFFDAAAPLVTKESIDMGSAFYAARYGRGTADYINCPMDKEEYLAFYHELINAQTAELKEFENGKVFEGCMPVEVMAARGVDTLLFGPLKPVGIPNPKTGKDDFYAVVQLRQDNAAATLYNIVGFQTHLKFGEQKRVFSMIPALKNAEFVRYGVMHRNTFLNSPQLLNKYYQLKSNPRIFFAGQMTGVEGYVESASSGLLAGLNMARLLAGQEMIDFTNKTAIGALSNYIADGSVAHFQPMNVNFGIMAGLTERVKKKRERYEAVSARALAYLETEIEKMKQETEGHYNA</sequence>
<dbReference type="GO" id="GO:0047151">
    <property type="term" value="F:tRNA (uracil(54)-C5)-methyltransferase activity, 5,10-methylenetetrahydrofolate-dependent"/>
    <property type="evidence" value="ECO:0007669"/>
    <property type="project" value="UniProtKB-UniRule"/>
</dbReference>
<keyword evidence="7 10" id="KW-0274">FAD</keyword>
<dbReference type="GO" id="GO:0030488">
    <property type="term" value="P:tRNA methylation"/>
    <property type="evidence" value="ECO:0007669"/>
    <property type="project" value="TreeGrafter"/>
</dbReference>
<evidence type="ECO:0000256" key="4">
    <source>
        <dbReference type="ARBA" id="ARBA00022630"/>
    </source>
</evidence>
<keyword evidence="8 10" id="KW-0521">NADP</keyword>
<evidence type="ECO:0000256" key="5">
    <source>
        <dbReference type="ARBA" id="ARBA00022679"/>
    </source>
</evidence>
<dbReference type="EMBL" id="DVOF01000167">
    <property type="protein sequence ID" value="HIV03064.1"/>
    <property type="molecule type" value="Genomic_DNA"/>
</dbReference>
<keyword evidence="4 10" id="KW-0285">Flavoprotein</keyword>
<feature type="binding site" evidence="10">
    <location>
        <begin position="15"/>
        <end position="20"/>
    </location>
    <ligand>
        <name>FAD</name>
        <dbReference type="ChEBI" id="CHEBI:57692"/>
    </ligand>
</feature>
<keyword evidence="9 10" id="KW-0520">NAD</keyword>
<evidence type="ECO:0000256" key="10">
    <source>
        <dbReference type="HAMAP-Rule" id="MF_01037"/>
    </source>
</evidence>
<evidence type="ECO:0000256" key="3">
    <source>
        <dbReference type="ARBA" id="ARBA00022603"/>
    </source>
</evidence>
<evidence type="ECO:0000256" key="7">
    <source>
        <dbReference type="ARBA" id="ARBA00022827"/>
    </source>
</evidence>
<dbReference type="InterPro" id="IPR040131">
    <property type="entry name" value="MnmG_N"/>
</dbReference>
<comment type="function">
    <text evidence="10">Catalyzes the folate-dependent formation of 5-methyl-uridine at position 54 (M-5-U54) in all tRNAs.</text>
</comment>
<keyword evidence="3 10" id="KW-0489">Methyltransferase</keyword>
<gene>
    <name evidence="10 12" type="primary">trmFO</name>
    <name evidence="12" type="ORF">IAC74_05765</name>
</gene>
<comment type="cofactor">
    <cofactor evidence="1 10">
        <name>FAD</name>
        <dbReference type="ChEBI" id="CHEBI:57692"/>
    </cofactor>
</comment>
<dbReference type="Pfam" id="PF01134">
    <property type="entry name" value="GIDA"/>
    <property type="match status" value="1"/>
</dbReference>
<dbReference type="HAMAP" id="MF_01037">
    <property type="entry name" value="TrmFO"/>
    <property type="match status" value="1"/>
</dbReference>
<dbReference type="Gene3D" id="3.50.50.60">
    <property type="entry name" value="FAD/NAD(P)-binding domain"/>
    <property type="match status" value="2"/>
</dbReference>
<dbReference type="FunFam" id="3.50.50.60:FF:000035">
    <property type="entry name" value="Methylenetetrahydrofolate--tRNA-(uracil-5-)-methyltransferase TrmFO"/>
    <property type="match status" value="1"/>
</dbReference>
<keyword evidence="2 10" id="KW-0963">Cytoplasm</keyword>
<evidence type="ECO:0000256" key="8">
    <source>
        <dbReference type="ARBA" id="ARBA00022857"/>
    </source>
</evidence>
<dbReference type="SUPFAM" id="SSF51905">
    <property type="entry name" value="FAD/NAD(P)-binding domain"/>
    <property type="match status" value="1"/>
</dbReference>
<organism evidence="12 13">
    <name type="scientific">Candidatus Aphodoplasma excrementigallinarum</name>
    <dbReference type="NCBI Taxonomy" id="2840673"/>
    <lineage>
        <taxon>Bacteria</taxon>
        <taxon>Bacillati</taxon>
        <taxon>Bacillota</taxon>
        <taxon>Clostridia</taxon>
        <taxon>Eubacteriales</taxon>
        <taxon>Candidatus Aphodoplasma</taxon>
    </lineage>
</organism>
<protein>
    <recommendedName>
        <fullName evidence="10">Methylenetetrahydrofolate--tRNA-(uracil-5-)-methyltransferase TrmFO</fullName>
        <ecNumber evidence="10">2.1.1.74</ecNumber>
    </recommendedName>
    <alternativeName>
        <fullName evidence="10">Folate-dependent tRNA (uracil-5-)-methyltransferase</fullName>
    </alternativeName>
    <alternativeName>
        <fullName evidence="10">Folate-dependent tRNA(M-5-U54)-methyltransferase</fullName>
    </alternativeName>
</protein>
<comment type="catalytic activity">
    <reaction evidence="10">
        <text>uridine(54) in tRNA + (6R)-5,10-methylene-5,6,7,8-tetrahydrofolate + NADH + H(+) = 5-methyluridine(54) in tRNA + (6S)-5,6,7,8-tetrahydrofolate + NAD(+)</text>
        <dbReference type="Rhea" id="RHEA:16873"/>
        <dbReference type="Rhea" id="RHEA-COMP:10167"/>
        <dbReference type="Rhea" id="RHEA-COMP:10193"/>
        <dbReference type="ChEBI" id="CHEBI:15378"/>
        <dbReference type="ChEBI" id="CHEBI:15636"/>
        <dbReference type="ChEBI" id="CHEBI:57453"/>
        <dbReference type="ChEBI" id="CHEBI:57540"/>
        <dbReference type="ChEBI" id="CHEBI:57945"/>
        <dbReference type="ChEBI" id="CHEBI:65315"/>
        <dbReference type="ChEBI" id="CHEBI:74447"/>
        <dbReference type="EC" id="2.1.1.74"/>
    </reaction>
</comment>
<dbReference type="Proteomes" id="UP000886743">
    <property type="component" value="Unassembled WGS sequence"/>
</dbReference>
<evidence type="ECO:0000313" key="12">
    <source>
        <dbReference type="EMBL" id="HIV03064.1"/>
    </source>
</evidence>
<evidence type="ECO:0000256" key="9">
    <source>
        <dbReference type="ARBA" id="ARBA00023027"/>
    </source>
</evidence>
<reference evidence="12" key="2">
    <citation type="journal article" date="2021" name="PeerJ">
        <title>Extensive microbial diversity within the chicken gut microbiome revealed by metagenomics and culture.</title>
        <authorList>
            <person name="Gilroy R."/>
            <person name="Ravi A."/>
            <person name="Getino M."/>
            <person name="Pursley I."/>
            <person name="Horton D.L."/>
            <person name="Alikhan N.F."/>
            <person name="Baker D."/>
            <person name="Gharbi K."/>
            <person name="Hall N."/>
            <person name="Watson M."/>
            <person name="Adriaenssens E.M."/>
            <person name="Foster-Nyarko E."/>
            <person name="Jarju S."/>
            <person name="Secka A."/>
            <person name="Antonio M."/>
            <person name="Oren A."/>
            <person name="Chaudhuri R.R."/>
            <person name="La Ragione R."/>
            <person name="Hildebrand F."/>
            <person name="Pallen M.J."/>
        </authorList>
    </citation>
    <scope>NUCLEOTIDE SEQUENCE</scope>
    <source>
        <strain evidence="12">4920</strain>
    </source>
</reference>
<dbReference type="InterPro" id="IPR002218">
    <property type="entry name" value="MnmG-rel"/>
</dbReference>
<evidence type="ECO:0000256" key="1">
    <source>
        <dbReference type="ARBA" id="ARBA00001974"/>
    </source>
</evidence>
<evidence type="ECO:0000313" key="13">
    <source>
        <dbReference type="Proteomes" id="UP000886743"/>
    </source>
</evidence>
<dbReference type="InterPro" id="IPR004417">
    <property type="entry name" value="TrmFO"/>
</dbReference>
<keyword evidence="5 10" id="KW-0808">Transferase</keyword>
<reference evidence="12" key="1">
    <citation type="submission" date="2020-10" db="EMBL/GenBank/DDBJ databases">
        <authorList>
            <person name="Gilroy R."/>
        </authorList>
    </citation>
    <scope>NUCLEOTIDE SEQUENCE</scope>
    <source>
        <strain evidence="12">4920</strain>
    </source>
</reference>
<dbReference type="InterPro" id="IPR036188">
    <property type="entry name" value="FAD/NAD-bd_sf"/>
</dbReference>
<dbReference type="GO" id="GO:0050660">
    <property type="term" value="F:flavin adenine dinucleotide binding"/>
    <property type="evidence" value="ECO:0007669"/>
    <property type="project" value="UniProtKB-UniRule"/>
</dbReference>
<evidence type="ECO:0000256" key="6">
    <source>
        <dbReference type="ARBA" id="ARBA00022694"/>
    </source>
</evidence>
<feature type="domain" description="MnmG N-terminal" evidence="11">
    <location>
        <begin position="11"/>
        <end position="374"/>
    </location>
</feature>